<proteinExistence type="predicted"/>
<dbReference type="Proteomes" id="UP000277179">
    <property type="component" value="Unassembled WGS sequence"/>
</dbReference>
<evidence type="ECO:0000313" key="2">
    <source>
        <dbReference type="Proteomes" id="UP000277179"/>
    </source>
</evidence>
<accession>A0A3M4QEN5</accession>
<protein>
    <submittedName>
        <fullName evidence="1">Uncharacterized protein</fullName>
    </submittedName>
</protein>
<gene>
    <name evidence="1" type="ORF">ALP97_01654</name>
</gene>
<evidence type="ECO:0000313" key="1">
    <source>
        <dbReference type="EMBL" id="RMQ88878.1"/>
    </source>
</evidence>
<name>A0A3M4QEN5_9PSED</name>
<dbReference type="RefSeq" id="WP_235593084.1">
    <property type="nucleotide sequence ID" value="NZ_RBRL01000185.1"/>
</dbReference>
<comment type="caution">
    <text evidence="1">The sequence shown here is derived from an EMBL/GenBank/DDBJ whole genome shotgun (WGS) entry which is preliminary data.</text>
</comment>
<sequence length="50" mass="5558">MKKANTVLITRHYTFTKPDALCSPQVYAAMKSAIEGMVNDLKSQIIVQAM</sequence>
<dbReference type="EMBL" id="RBRL01000185">
    <property type="protein sequence ID" value="RMQ88878.1"/>
    <property type="molecule type" value="Genomic_DNA"/>
</dbReference>
<dbReference type="AlphaFoldDB" id="A0A3M4QEN5"/>
<organism evidence="1 2">
    <name type="scientific">Pseudomonas salomonii</name>
    <dbReference type="NCBI Taxonomy" id="191391"/>
    <lineage>
        <taxon>Bacteria</taxon>
        <taxon>Pseudomonadati</taxon>
        <taxon>Pseudomonadota</taxon>
        <taxon>Gammaproteobacteria</taxon>
        <taxon>Pseudomonadales</taxon>
        <taxon>Pseudomonadaceae</taxon>
        <taxon>Pseudomonas</taxon>
    </lineage>
</organism>
<reference evidence="1 2" key="1">
    <citation type="submission" date="2018-08" db="EMBL/GenBank/DDBJ databases">
        <title>Recombination of ecologically and evolutionarily significant loci maintains genetic cohesion in the Pseudomonas syringae species complex.</title>
        <authorList>
            <person name="Dillon M."/>
            <person name="Thakur S."/>
            <person name="Almeida R.N.D."/>
            <person name="Weir B.S."/>
            <person name="Guttman D.S."/>
        </authorList>
    </citation>
    <scope>NUCLEOTIDE SEQUENCE [LARGE SCALE GENOMIC DNA]</scope>
    <source>
        <strain evidence="1 2">ICMP 11288</strain>
    </source>
</reference>